<sequence length="379" mass="39388">MSTPASAPASRTPATSVSGRPGTRAPGACGRRSALLAVLAAGALLVTACTPTDGDDGPVLPGASGHERTVSFQGGGFTVPGTFTVPAGSGDGQVPGVLIISGSGPTDRDGNSAERPEADTNLNLARVLTGAGAASLRYDKFGSGDPADMDDAEEAALERDVDPLVYDEQMAAAYAELIAQPEVDSERTVILGHSEGALFALRAHEVLDAEPALVLAAPPGTRMLDLIDRQVTEQVRTAEAQGRVGEVTAAQLLSDIRAGRAAVRAGTELPRDDSTGLFTEQNQDYLTWIDAFDPVELAGELPATTPVLVLWGEEDAQVNAEEIDRLMTGLSGAERVDLPGVDHILREYDDSPGAAALDADRPFAPEVTPAVEEFLDGLW</sequence>
<organism evidence="3 4">
    <name type="scientific">Nocardiopsis metallicus</name>
    <dbReference type="NCBI Taxonomy" id="179819"/>
    <lineage>
        <taxon>Bacteria</taxon>
        <taxon>Bacillati</taxon>
        <taxon>Actinomycetota</taxon>
        <taxon>Actinomycetes</taxon>
        <taxon>Streptosporangiales</taxon>
        <taxon>Nocardiopsidaceae</taxon>
        <taxon>Nocardiopsis</taxon>
    </lineage>
</organism>
<dbReference type="PANTHER" id="PTHR43265:SF1">
    <property type="entry name" value="ESTERASE ESTD"/>
    <property type="match status" value="1"/>
</dbReference>
<dbReference type="Gene3D" id="3.40.50.1820">
    <property type="entry name" value="alpha/beta hydrolase"/>
    <property type="match status" value="1"/>
</dbReference>
<name>A0A840W7Q6_9ACTN</name>
<dbReference type="Proteomes" id="UP000579647">
    <property type="component" value="Unassembled WGS sequence"/>
</dbReference>
<protein>
    <recommendedName>
        <fullName evidence="2">AB hydrolase-1 domain-containing protein</fullName>
    </recommendedName>
</protein>
<dbReference type="RefSeq" id="WP_312893816.1">
    <property type="nucleotide sequence ID" value="NZ_JACHDO010000001.1"/>
</dbReference>
<dbReference type="PANTHER" id="PTHR43265">
    <property type="entry name" value="ESTERASE ESTD"/>
    <property type="match status" value="1"/>
</dbReference>
<evidence type="ECO:0000259" key="2">
    <source>
        <dbReference type="Pfam" id="PF12697"/>
    </source>
</evidence>
<dbReference type="AlphaFoldDB" id="A0A840W7Q6"/>
<dbReference type="Pfam" id="PF12697">
    <property type="entry name" value="Abhydrolase_6"/>
    <property type="match status" value="1"/>
</dbReference>
<evidence type="ECO:0000313" key="4">
    <source>
        <dbReference type="Proteomes" id="UP000579647"/>
    </source>
</evidence>
<dbReference type="InterPro" id="IPR000073">
    <property type="entry name" value="AB_hydrolase_1"/>
</dbReference>
<evidence type="ECO:0000256" key="1">
    <source>
        <dbReference type="SAM" id="MobiDB-lite"/>
    </source>
</evidence>
<dbReference type="GO" id="GO:0052689">
    <property type="term" value="F:carboxylic ester hydrolase activity"/>
    <property type="evidence" value="ECO:0007669"/>
    <property type="project" value="TreeGrafter"/>
</dbReference>
<comment type="caution">
    <text evidence="3">The sequence shown here is derived from an EMBL/GenBank/DDBJ whole genome shotgun (WGS) entry which is preliminary data.</text>
</comment>
<accession>A0A840W7Q6</accession>
<feature type="region of interest" description="Disordered" evidence="1">
    <location>
        <begin position="1"/>
        <end position="28"/>
    </location>
</feature>
<keyword evidence="4" id="KW-1185">Reference proteome</keyword>
<dbReference type="EMBL" id="JACHDO010000001">
    <property type="protein sequence ID" value="MBB5492072.1"/>
    <property type="molecule type" value="Genomic_DNA"/>
</dbReference>
<evidence type="ECO:0000313" key="3">
    <source>
        <dbReference type="EMBL" id="MBB5492072.1"/>
    </source>
</evidence>
<feature type="domain" description="AB hydrolase-1" evidence="2">
    <location>
        <begin position="130"/>
        <end position="352"/>
    </location>
</feature>
<feature type="compositionally biased region" description="Low complexity" evidence="1">
    <location>
        <begin position="1"/>
        <end position="16"/>
    </location>
</feature>
<reference evidence="3 4" key="1">
    <citation type="submission" date="2020-08" db="EMBL/GenBank/DDBJ databases">
        <title>Sequencing the genomes of 1000 actinobacteria strains.</title>
        <authorList>
            <person name="Klenk H.-P."/>
        </authorList>
    </citation>
    <scope>NUCLEOTIDE SEQUENCE [LARGE SCALE GENOMIC DNA]</scope>
    <source>
        <strain evidence="3 4">DSM 44598</strain>
    </source>
</reference>
<dbReference type="InterPro" id="IPR029058">
    <property type="entry name" value="AB_hydrolase_fold"/>
</dbReference>
<dbReference type="SUPFAM" id="SSF53474">
    <property type="entry name" value="alpha/beta-Hydrolases"/>
    <property type="match status" value="1"/>
</dbReference>
<dbReference type="InterPro" id="IPR053145">
    <property type="entry name" value="AB_hydrolase_Est10"/>
</dbReference>
<gene>
    <name evidence="3" type="ORF">HNR07_003209</name>
</gene>
<proteinExistence type="predicted"/>